<protein>
    <recommendedName>
        <fullName evidence="4">NADH dehydrogenase subunit 5</fullName>
    </recommendedName>
</protein>
<name>A0A8C5ZT05_MARMA</name>
<feature type="chain" id="PRO_5034208894" description="NADH dehydrogenase subunit 5" evidence="1">
    <location>
        <begin position="21"/>
        <end position="76"/>
    </location>
</feature>
<dbReference type="AlphaFoldDB" id="A0A8C5ZT05"/>
<proteinExistence type="predicted"/>
<organism evidence="2 3">
    <name type="scientific">Marmota marmota marmota</name>
    <name type="common">Alpine marmot</name>
    <dbReference type="NCBI Taxonomy" id="9994"/>
    <lineage>
        <taxon>Eukaryota</taxon>
        <taxon>Metazoa</taxon>
        <taxon>Chordata</taxon>
        <taxon>Craniata</taxon>
        <taxon>Vertebrata</taxon>
        <taxon>Euteleostomi</taxon>
        <taxon>Mammalia</taxon>
        <taxon>Eutheria</taxon>
        <taxon>Euarchontoglires</taxon>
        <taxon>Glires</taxon>
        <taxon>Rodentia</taxon>
        <taxon>Sciuromorpha</taxon>
        <taxon>Sciuridae</taxon>
        <taxon>Xerinae</taxon>
        <taxon>Marmotini</taxon>
        <taxon>Marmota</taxon>
    </lineage>
</organism>
<dbReference type="Ensembl" id="ENSMMMT00000021993.1">
    <property type="protein sequence ID" value="ENSMMMP00000019364.1"/>
    <property type="gene ID" value="ENSMMMG00000017117.1"/>
</dbReference>
<sequence length="76" mass="8540">YLLLSALPLLRLALNSFASASRVAGITSMLYHHAWLNHMNLNSSNFKWKLQIQIKILTTFKNPKDLASNVGMVTVI</sequence>
<keyword evidence="3" id="KW-1185">Reference proteome</keyword>
<reference evidence="2" key="1">
    <citation type="submission" date="2025-08" db="UniProtKB">
        <authorList>
            <consortium name="Ensembl"/>
        </authorList>
    </citation>
    <scope>IDENTIFICATION</scope>
</reference>
<dbReference type="Proteomes" id="UP000694407">
    <property type="component" value="Unplaced"/>
</dbReference>
<evidence type="ECO:0000256" key="1">
    <source>
        <dbReference type="SAM" id="SignalP"/>
    </source>
</evidence>
<keyword evidence="1" id="KW-0732">Signal</keyword>
<evidence type="ECO:0000313" key="2">
    <source>
        <dbReference type="Ensembl" id="ENSMMMP00000019364.1"/>
    </source>
</evidence>
<evidence type="ECO:0000313" key="3">
    <source>
        <dbReference type="Proteomes" id="UP000694407"/>
    </source>
</evidence>
<accession>A0A8C5ZT05</accession>
<reference evidence="2" key="2">
    <citation type="submission" date="2025-09" db="UniProtKB">
        <authorList>
            <consortium name="Ensembl"/>
        </authorList>
    </citation>
    <scope>IDENTIFICATION</scope>
</reference>
<evidence type="ECO:0008006" key="4">
    <source>
        <dbReference type="Google" id="ProtNLM"/>
    </source>
</evidence>
<feature type="signal peptide" evidence="1">
    <location>
        <begin position="1"/>
        <end position="20"/>
    </location>
</feature>